<dbReference type="Proteomes" id="UP000243459">
    <property type="component" value="Chromosome 1"/>
</dbReference>
<name>A0A5P1FMZ5_ASPOF</name>
<organism evidence="2 3">
    <name type="scientific">Asparagus officinalis</name>
    <name type="common">Garden asparagus</name>
    <dbReference type="NCBI Taxonomy" id="4686"/>
    <lineage>
        <taxon>Eukaryota</taxon>
        <taxon>Viridiplantae</taxon>
        <taxon>Streptophyta</taxon>
        <taxon>Embryophyta</taxon>
        <taxon>Tracheophyta</taxon>
        <taxon>Spermatophyta</taxon>
        <taxon>Magnoliopsida</taxon>
        <taxon>Liliopsida</taxon>
        <taxon>Asparagales</taxon>
        <taxon>Asparagaceae</taxon>
        <taxon>Asparagoideae</taxon>
        <taxon>Asparagus</taxon>
    </lineage>
</organism>
<evidence type="ECO:0000313" key="2">
    <source>
        <dbReference type="EMBL" id="ONK79675.1"/>
    </source>
</evidence>
<dbReference type="Gramene" id="ONK79675">
    <property type="protein sequence ID" value="ONK79675"/>
    <property type="gene ID" value="A4U43_C01F8890"/>
</dbReference>
<dbReference type="EMBL" id="CM007381">
    <property type="protein sequence ID" value="ONK79675.1"/>
    <property type="molecule type" value="Genomic_DNA"/>
</dbReference>
<evidence type="ECO:0000313" key="3">
    <source>
        <dbReference type="Proteomes" id="UP000243459"/>
    </source>
</evidence>
<accession>A0A5P1FMZ5</accession>
<protein>
    <submittedName>
        <fullName evidence="2">Uncharacterized protein</fullName>
    </submittedName>
</protein>
<proteinExistence type="predicted"/>
<feature type="region of interest" description="Disordered" evidence="1">
    <location>
        <begin position="82"/>
        <end position="133"/>
    </location>
</feature>
<feature type="compositionally biased region" description="Basic and acidic residues" evidence="1">
    <location>
        <begin position="82"/>
        <end position="108"/>
    </location>
</feature>
<dbReference type="AlphaFoldDB" id="A0A5P1FMZ5"/>
<gene>
    <name evidence="2" type="ORF">A4U43_C01F8890</name>
</gene>
<keyword evidence="3" id="KW-1185">Reference proteome</keyword>
<evidence type="ECO:0000256" key="1">
    <source>
        <dbReference type="SAM" id="MobiDB-lite"/>
    </source>
</evidence>
<sequence>MDIKHQLHGNYTFEENRKGTQLLLENQPERSLITDTASSETQGLEYPCQEILQHNAVINFNIKKTPAPSKITEEVVSLKLQDSKETISHSDQNEGIEDHVNHAEHSIRTSEQSGVATPSLRIPGEDGNGYGIDFKTTVNAHDAAPADALAQISESTSLKMESYT</sequence>
<reference evidence="3" key="1">
    <citation type="journal article" date="2017" name="Nat. Commun.">
        <title>The asparagus genome sheds light on the origin and evolution of a young Y chromosome.</title>
        <authorList>
            <person name="Harkess A."/>
            <person name="Zhou J."/>
            <person name="Xu C."/>
            <person name="Bowers J.E."/>
            <person name="Van der Hulst R."/>
            <person name="Ayyampalayam S."/>
            <person name="Mercati F."/>
            <person name="Riccardi P."/>
            <person name="McKain M.R."/>
            <person name="Kakrana A."/>
            <person name="Tang H."/>
            <person name="Ray J."/>
            <person name="Groenendijk J."/>
            <person name="Arikit S."/>
            <person name="Mathioni S.M."/>
            <person name="Nakano M."/>
            <person name="Shan H."/>
            <person name="Telgmann-Rauber A."/>
            <person name="Kanno A."/>
            <person name="Yue Z."/>
            <person name="Chen H."/>
            <person name="Li W."/>
            <person name="Chen Y."/>
            <person name="Xu X."/>
            <person name="Zhang Y."/>
            <person name="Luo S."/>
            <person name="Chen H."/>
            <person name="Gao J."/>
            <person name="Mao Z."/>
            <person name="Pires J.C."/>
            <person name="Luo M."/>
            <person name="Kudrna D."/>
            <person name="Wing R.A."/>
            <person name="Meyers B.C."/>
            <person name="Yi K."/>
            <person name="Kong H."/>
            <person name="Lavrijsen P."/>
            <person name="Sunseri F."/>
            <person name="Falavigna A."/>
            <person name="Ye Y."/>
            <person name="Leebens-Mack J.H."/>
            <person name="Chen G."/>
        </authorList>
    </citation>
    <scope>NUCLEOTIDE SEQUENCE [LARGE SCALE GENOMIC DNA]</scope>
    <source>
        <strain evidence="3">cv. DH0086</strain>
    </source>
</reference>